<dbReference type="WBParaSite" id="jg6488">
    <property type="protein sequence ID" value="jg6488"/>
    <property type="gene ID" value="jg6488"/>
</dbReference>
<organism evidence="9 10">
    <name type="scientific">Ditylenchus dipsaci</name>
    <dbReference type="NCBI Taxonomy" id="166011"/>
    <lineage>
        <taxon>Eukaryota</taxon>
        <taxon>Metazoa</taxon>
        <taxon>Ecdysozoa</taxon>
        <taxon>Nematoda</taxon>
        <taxon>Chromadorea</taxon>
        <taxon>Rhabditida</taxon>
        <taxon>Tylenchina</taxon>
        <taxon>Tylenchomorpha</taxon>
        <taxon>Sphaerularioidea</taxon>
        <taxon>Anguinidae</taxon>
        <taxon>Anguininae</taxon>
        <taxon>Ditylenchus</taxon>
    </lineage>
</organism>
<dbReference type="InterPro" id="IPR015421">
    <property type="entry name" value="PyrdxlP-dep_Trfase_major"/>
</dbReference>
<sequence length="91" mass="10387">MNQISPGHPKVHDYAREGNPTRDVLEENLAALEDGKHCRVFRDHIICSDNIYGGTERYFRRISAGRHGMLLTFVDLNDPEELKAALQPKLK</sequence>
<dbReference type="InterPro" id="IPR000277">
    <property type="entry name" value="Cys/Met-Metab_PyrdxlP-dep_enz"/>
</dbReference>
<evidence type="ECO:0000313" key="9">
    <source>
        <dbReference type="Proteomes" id="UP000887574"/>
    </source>
</evidence>
<dbReference type="GO" id="GO:0004123">
    <property type="term" value="F:cystathionine gamma-lyase activity"/>
    <property type="evidence" value="ECO:0007669"/>
    <property type="project" value="TreeGrafter"/>
</dbReference>
<keyword evidence="6" id="KW-0028">Amino-acid biosynthesis</keyword>
<comment type="cofactor">
    <cofactor evidence="1 8">
        <name>pyridoxal 5'-phosphate</name>
        <dbReference type="ChEBI" id="CHEBI:597326"/>
    </cofactor>
</comment>
<dbReference type="GO" id="GO:0019346">
    <property type="term" value="P:transsulfuration"/>
    <property type="evidence" value="ECO:0007669"/>
    <property type="project" value="InterPro"/>
</dbReference>
<evidence type="ECO:0000256" key="4">
    <source>
        <dbReference type="ARBA" id="ARBA00012085"/>
    </source>
</evidence>
<dbReference type="InterPro" id="IPR015424">
    <property type="entry name" value="PyrdxlP-dep_Trfase"/>
</dbReference>
<evidence type="ECO:0000313" key="10">
    <source>
        <dbReference type="WBParaSite" id="jg6488"/>
    </source>
</evidence>
<keyword evidence="9" id="KW-1185">Reference proteome</keyword>
<proteinExistence type="inferred from homology"/>
<dbReference type="Gene3D" id="3.40.640.10">
    <property type="entry name" value="Type I PLP-dependent aspartate aminotransferase-like (Major domain)"/>
    <property type="match status" value="2"/>
</dbReference>
<keyword evidence="6" id="KW-0198">Cysteine biosynthesis</keyword>
<dbReference type="GO" id="GO:0005737">
    <property type="term" value="C:cytoplasm"/>
    <property type="evidence" value="ECO:0007669"/>
    <property type="project" value="TreeGrafter"/>
</dbReference>
<dbReference type="Pfam" id="PF01053">
    <property type="entry name" value="Cys_Met_Meta_PP"/>
    <property type="match status" value="2"/>
</dbReference>
<evidence type="ECO:0000256" key="5">
    <source>
        <dbReference type="ARBA" id="ARBA00022898"/>
    </source>
</evidence>
<dbReference type="GO" id="GO:0030170">
    <property type="term" value="F:pyridoxal phosphate binding"/>
    <property type="evidence" value="ECO:0007669"/>
    <property type="project" value="InterPro"/>
</dbReference>
<accession>A0A915EL00</accession>
<dbReference type="GO" id="GO:0019343">
    <property type="term" value="P:cysteine biosynthetic process via cystathionine"/>
    <property type="evidence" value="ECO:0007669"/>
    <property type="project" value="TreeGrafter"/>
</dbReference>
<comment type="pathway">
    <text evidence="2">Amino-acid biosynthesis; L-cysteine biosynthesis; L-cysteine from L-homocysteine and L-serine: step 2/2.</text>
</comment>
<dbReference type="SUPFAM" id="SSF53383">
    <property type="entry name" value="PLP-dependent transferases"/>
    <property type="match status" value="1"/>
</dbReference>
<evidence type="ECO:0000256" key="7">
    <source>
        <dbReference type="ARBA" id="ARBA00029853"/>
    </source>
</evidence>
<reference evidence="10" key="1">
    <citation type="submission" date="2022-11" db="UniProtKB">
        <authorList>
            <consortium name="WormBaseParasite"/>
        </authorList>
    </citation>
    <scope>IDENTIFICATION</scope>
</reference>
<evidence type="ECO:0000256" key="1">
    <source>
        <dbReference type="ARBA" id="ARBA00001933"/>
    </source>
</evidence>
<dbReference type="PANTHER" id="PTHR11808:SF15">
    <property type="entry name" value="CYSTATHIONINE GAMMA-LYASE"/>
    <property type="match status" value="1"/>
</dbReference>
<comment type="similarity">
    <text evidence="3 8">Belongs to the trans-sulfuration enzymes family.</text>
</comment>
<evidence type="ECO:0000256" key="6">
    <source>
        <dbReference type="ARBA" id="ARBA00023192"/>
    </source>
</evidence>
<dbReference type="EC" id="4.4.1.1" evidence="4"/>
<evidence type="ECO:0000256" key="2">
    <source>
        <dbReference type="ARBA" id="ARBA00005038"/>
    </source>
</evidence>
<evidence type="ECO:0000256" key="3">
    <source>
        <dbReference type="ARBA" id="ARBA00009077"/>
    </source>
</evidence>
<keyword evidence="5 8" id="KW-0663">Pyridoxal phosphate</keyword>
<dbReference type="PANTHER" id="PTHR11808">
    <property type="entry name" value="TRANS-SULFURATION ENZYME FAMILY MEMBER"/>
    <property type="match status" value="1"/>
</dbReference>
<evidence type="ECO:0000256" key="8">
    <source>
        <dbReference type="RuleBase" id="RU362118"/>
    </source>
</evidence>
<name>A0A915EL00_9BILA</name>
<dbReference type="Proteomes" id="UP000887574">
    <property type="component" value="Unplaced"/>
</dbReference>
<dbReference type="AlphaFoldDB" id="A0A915EL00"/>
<protein>
    <recommendedName>
        <fullName evidence="4">cystathionine gamma-lyase</fullName>
        <ecNumber evidence="4">4.4.1.1</ecNumber>
    </recommendedName>
    <alternativeName>
        <fullName evidence="7">Gamma-cystathionase</fullName>
    </alternativeName>
</protein>